<dbReference type="InterPro" id="IPR029033">
    <property type="entry name" value="His_PPase_superfam"/>
</dbReference>
<dbReference type="InterPro" id="IPR050275">
    <property type="entry name" value="PGM_Phosphatase"/>
</dbReference>
<feature type="binding site" evidence="2">
    <location>
        <position position="61"/>
    </location>
    <ligand>
        <name>substrate</name>
    </ligand>
</feature>
<dbReference type="PANTHER" id="PTHR48100:SF1">
    <property type="entry name" value="HISTIDINE PHOSPHATASE FAMILY PROTEIN-RELATED"/>
    <property type="match status" value="1"/>
</dbReference>
<dbReference type="EC" id="3.1.3.73" evidence="3"/>
<dbReference type="SUPFAM" id="SSF53254">
    <property type="entry name" value="Phosphoglycerate mutase-like"/>
    <property type="match status" value="1"/>
</dbReference>
<sequence length="209" mass="23606">MKKQLTFYFIRHGKTVWNTEGLMQGHGDSPLTEEGVNGAEKTGVALNHIPFVAAYSSVLKRTIATASHIIGERDIPLFHHQGLNEQYFGTWEGQPVDTLREHPEFQQLIKDPANYNAVSNRGETYEQLAERAMKALDDIIKVHNYGNILIVSHGHTLRLLLALLNGATWKNHRDEDKSVSLINASISVVHYDDKKGFDVEKINESRHLV</sequence>
<keyword evidence="3" id="KW-0378">Hydrolase</keyword>
<dbReference type="Proteomes" id="UP000268879">
    <property type="component" value="Chromosome"/>
</dbReference>
<dbReference type="Pfam" id="PF00300">
    <property type="entry name" value="His_Phos_1"/>
    <property type="match status" value="1"/>
</dbReference>
<dbReference type="GO" id="GO:0043755">
    <property type="term" value="F:alpha-ribazole phosphatase activity"/>
    <property type="evidence" value="ECO:0007669"/>
    <property type="project" value="UniProtKB-EC"/>
</dbReference>
<feature type="binding site" evidence="2">
    <location>
        <begin position="11"/>
        <end position="18"/>
    </location>
    <ligand>
        <name>substrate</name>
    </ligand>
</feature>
<reference evidence="3 4" key="1">
    <citation type="submission" date="2018-12" db="EMBL/GenBank/DDBJ databases">
        <authorList>
            <consortium name="Pathogen Informatics"/>
        </authorList>
    </citation>
    <scope>NUCLEOTIDE SEQUENCE [LARGE SCALE GENOMIC DNA]</scope>
    <source>
        <strain evidence="3 4">NCTC10665</strain>
    </source>
</reference>
<dbReference type="InterPro" id="IPR013078">
    <property type="entry name" value="His_Pase_superF_clade-1"/>
</dbReference>
<dbReference type="AlphaFoldDB" id="A0A448Q7M8"/>
<dbReference type="OrthoDB" id="9781415at2"/>
<dbReference type="Gene3D" id="3.40.50.1240">
    <property type="entry name" value="Phosphoglycerate mutase-like"/>
    <property type="match status" value="1"/>
</dbReference>
<gene>
    <name evidence="3" type="primary">cobC</name>
    <name evidence="3" type="ORF">NCTC10665_01752</name>
</gene>
<dbReference type="SMART" id="SM00855">
    <property type="entry name" value="PGAM"/>
    <property type="match status" value="1"/>
</dbReference>
<proteinExistence type="predicted"/>
<evidence type="ECO:0000256" key="1">
    <source>
        <dbReference type="PIRSR" id="PIRSR613078-1"/>
    </source>
</evidence>
<dbReference type="PANTHER" id="PTHR48100">
    <property type="entry name" value="BROAD-SPECIFICITY PHOSPHATASE YOR283W-RELATED"/>
    <property type="match status" value="1"/>
</dbReference>
<protein>
    <submittedName>
        <fullName evidence="3">Alpha-ribazole-5'-phosphate phosphatase</fullName>
        <ecNumber evidence="3">3.1.3.73</ecNumber>
    </submittedName>
</protein>
<evidence type="ECO:0000313" key="4">
    <source>
        <dbReference type="Proteomes" id="UP000268879"/>
    </source>
</evidence>
<dbReference type="RefSeq" id="WP_049355658.1">
    <property type="nucleotide sequence ID" value="NZ_CP035368.2"/>
</dbReference>
<evidence type="ECO:0000256" key="2">
    <source>
        <dbReference type="PIRSR" id="PIRSR613078-2"/>
    </source>
</evidence>
<dbReference type="GO" id="GO:0005737">
    <property type="term" value="C:cytoplasm"/>
    <property type="evidence" value="ECO:0007669"/>
    <property type="project" value="TreeGrafter"/>
</dbReference>
<dbReference type="EMBL" id="LR134481">
    <property type="protein sequence ID" value="VEI32881.1"/>
    <property type="molecule type" value="Genomic_DNA"/>
</dbReference>
<dbReference type="CDD" id="cd07067">
    <property type="entry name" value="HP_PGM_like"/>
    <property type="match status" value="1"/>
</dbReference>
<accession>A0A448Q7M8</accession>
<evidence type="ECO:0000313" key="3">
    <source>
        <dbReference type="EMBL" id="VEI32881.1"/>
    </source>
</evidence>
<organism evidence="3 4">
    <name type="scientific">Haemophilus parainfluenzae</name>
    <dbReference type="NCBI Taxonomy" id="729"/>
    <lineage>
        <taxon>Bacteria</taxon>
        <taxon>Pseudomonadati</taxon>
        <taxon>Pseudomonadota</taxon>
        <taxon>Gammaproteobacteria</taxon>
        <taxon>Pasteurellales</taxon>
        <taxon>Pasteurellaceae</taxon>
        <taxon>Haemophilus</taxon>
    </lineage>
</organism>
<feature type="active site" description="Tele-phosphohistidine intermediate" evidence="1">
    <location>
        <position position="12"/>
    </location>
</feature>
<feature type="active site" description="Proton donor/acceptor" evidence="1">
    <location>
        <position position="85"/>
    </location>
</feature>
<name>A0A448Q7M8_HAEPA</name>